<sequence length="450" mass="49330">MASRKNQSSSCTSGSHSGLTPSADAPAAPTATALAQSSQTVPMRLPASDEALTQYLDHVSAVSGSAICDIPLHFTGIGNWQHASDYMSRVRERPDIDPTDDDSILQVVSNREFWTGELYHAMMNLADVKDNDGSSDVRRFVNGAYDARDVEAVCRAIFVAVLDQVVNGYRGSRAKLMEDEDTAEDDRRGSCLTRIVNVVTVLRASRKLFSYSTSNTVELSQTLVISWVALTFSQDNKCICCDVLKDQSQIVDLAYAPLKLAKTKLHTASDISRQKKTLDQQTEKVEELKQQIAKFGPKKQLPGMSAVSSGDPELPKTNTGCEERRGSTVSKRSDSSNGRKTPVPEVPRQVKFTPINVPSSNPRPRFSLLHHPNDGNPVASILNPLLGPSSKKRSRNGDSANSGGKRQKRVIRLNGTRTPIRWRCSSYTTSRTIVNRPSRVPASQIQTTTK</sequence>
<evidence type="ECO:0000313" key="3">
    <source>
        <dbReference type="Proteomes" id="UP000481861"/>
    </source>
</evidence>
<reference evidence="2 3" key="1">
    <citation type="submission" date="2020-01" db="EMBL/GenBank/DDBJ databases">
        <authorList>
            <consortium name="DOE Joint Genome Institute"/>
            <person name="Haridas S."/>
            <person name="Albert R."/>
            <person name="Binder M."/>
            <person name="Bloem J."/>
            <person name="Labutti K."/>
            <person name="Salamov A."/>
            <person name="Andreopoulos B."/>
            <person name="Baker S.E."/>
            <person name="Barry K."/>
            <person name="Bills G."/>
            <person name="Bluhm B.H."/>
            <person name="Cannon C."/>
            <person name="Castanera R."/>
            <person name="Culley D.E."/>
            <person name="Daum C."/>
            <person name="Ezra D."/>
            <person name="Gonzalez J.B."/>
            <person name="Henrissat B."/>
            <person name="Kuo A."/>
            <person name="Liang C."/>
            <person name="Lipzen A."/>
            <person name="Lutzoni F."/>
            <person name="Magnuson J."/>
            <person name="Mondo S."/>
            <person name="Nolan M."/>
            <person name="Ohm R."/>
            <person name="Pangilinan J."/>
            <person name="Park H.-J.H."/>
            <person name="Ramirez L."/>
            <person name="Alfaro M."/>
            <person name="Sun H."/>
            <person name="Tritt A."/>
            <person name="Yoshinaga Y."/>
            <person name="Zwiers L.-H.L."/>
            <person name="Turgeon B.G."/>
            <person name="Goodwin S.B."/>
            <person name="Spatafora J.W."/>
            <person name="Crous P.W."/>
            <person name="Grigoriev I.V."/>
        </authorList>
    </citation>
    <scope>NUCLEOTIDE SEQUENCE [LARGE SCALE GENOMIC DNA]</scope>
    <source>
        <strain evidence="2 3">CBS 611.86</strain>
    </source>
</reference>
<feature type="region of interest" description="Disordered" evidence="1">
    <location>
        <begin position="293"/>
        <end position="409"/>
    </location>
</feature>
<organism evidence="2 3">
    <name type="scientific">Massariosphaeria phaeospora</name>
    <dbReference type="NCBI Taxonomy" id="100035"/>
    <lineage>
        <taxon>Eukaryota</taxon>
        <taxon>Fungi</taxon>
        <taxon>Dikarya</taxon>
        <taxon>Ascomycota</taxon>
        <taxon>Pezizomycotina</taxon>
        <taxon>Dothideomycetes</taxon>
        <taxon>Pleosporomycetidae</taxon>
        <taxon>Pleosporales</taxon>
        <taxon>Pleosporales incertae sedis</taxon>
        <taxon>Massariosphaeria</taxon>
    </lineage>
</organism>
<feature type="region of interest" description="Disordered" evidence="1">
    <location>
        <begin position="1"/>
        <end position="41"/>
    </location>
</feature>
<protein>
    <submittedName>
        <fullName evidence="2">Uncharacterized protein</fullName>
    </submittedName>
</protein>
<accession>A0A7C8MBL2</accession>
<feature type="compositionally biased region" description="Basic and acidic residues" evidence="1">
    <location>
        <begin position="321"/>
        <end position="334"/>
    </location>
</feature>
<evidence type="ECO:0000256" key="1">
    <source>
        <dbReference type="SAM" id="MobiDB-lite"/>
    </source>
</evidence>
<gene>
    <name evidence="2" type="ORF">BDV95DRAFT_636175</name>
</gene>
<dbReference type="EMBL" id="JAADJZ010000011">
    <property type="protein sequence ID" value="KAF2871363.1"/>
    <property type="molecule type" value="Genomic_DNA"/>
</dbReference>
<feature type="compositionally biased region" description="Low complexity" evidence="1">
    <location>
        <begin position="8"/>
        <end position="40"/>
    </location>
</feature>
<name>A0A7C8MBL2_9PLEO</name>
<dbReference type="OrthoDB" id="3801063at2759"/>
<dbReference type="Proteomes" id="UP000481861">
    <property type="component" value="Unassembled WGS sequence"/>
</dbReference>
<comment type="caution">
    <text evidence="2">The sequence shown here is derived from an EMBL/GenBank/DDBJ whole genome shotgun (WGS) entry which is preliminary data.</text>
</comment>
<dbReference type="AlphaFoldDB" id="A0A7C8MBL2"/>
<proteinExistence type="predicted"/>
<evidence type="ECO:0000313" key="2">
    <source>
        <dbReference type="EMBL" id="KAF2871363.1"/>
    </source>
</evidence>
<keyword evidence="3" id="KW-1185">Reference proteome</keyword>